<dbReference type="RefSeq" id="WP_331213990.1">
    <property type="nucleotide sequence ID" value="NZ_JAZGQK010000007.1"/>
</dbReference>
<protein>
    <submittedName>
        <fullName evidence="9">Type VII secretion integral membrane protein EccD</fullName>
    </submittedName>
</protein>
<comment type="similarity">
    <text evidence="2">Belongs to the EccD/Snm4 family.</text>
</comment>
<dbReference type="InterPro" id="IPR044049">
    <property type="entry name" value="EccD_transm"/>
</dbReference>
<dbReference type="Pfam" id="PF08817">
    <property type="entry name" value="YukD"/>
    <property type="match status" value="1"/>
</dbReference>
<dbReference type="PIRSF" id="PIRSF017804">
    <property type="entry name" value="Secretion_EccD1"/>
    <property type="match status" value="1"/>
</dbReference>
<dbReference type="InterPro" id="IPR024962">
    <property type="entry name" value="YukD-like"/>
</dbReference>
<feature type="transmembrane region" description="Helical" evidence="7">
    <location>
        <begin position="254"/>
        <end position="272"/>
    </location>
</feature>
<accession>A0ABU7RQT6</accession>
<evidence type="ECO:0000313" key="9">
    <source>
        <dbReference type="EMBL" id="MEE6258868.1"/>
    </source>
</evidence>
<keyword evidence="5 7" id="KW-1133">Transmembrane helix</keyword>
<dbReference type="Pfam" id="PF19053">
    <property type="entry name" value="EccD"/>
    <property type="match status" value="1"/>
</dbReference>
<feature type="transmembrane region" description="Helical" evidence="7">
    <location>
        <begin position="316"/>
        <end position="335"/>
    </location>
</feature>
<dbReference type="Gene3D" id="3.10.20.90">
    <property type="entry name" value="Phosphatidylinositol 3-kinase Catalytic Subunit, Chain A, domain 1"/>
    <property type="match status" value="1"/>
</dbReference>
<feature type="transmembrane region" description="Helical" evidence="7">
    <location>
        <begin position="395"/>
        <end position="416"/>
    </location>
</feature>
<dbReference type="Proteomes" id="UP001332243">
    <property type="component" value="Unassembled WGS sequence"/>
</dbReference>
<organism evidence="9 10">
    <name type="scientific">Plantactinospora sonchi</name>
    <dbReference type="NCBI Taxonomy" id="1544735"/>
    <lineage>
        <taxon>Bacteria</taxon>
        <taxon>Bacillati</taxon>
        <taxon>Actinomycetota</taxon>
        <taxon>Actinomycetes</taxon>
        <taxon>Micromonosporales</taxon>
        <taxon>Micromonosporaceae</taxon>
        <taxon>Plantactinospora</taxon>
    </lineage>
</organism>
<name>A0ABU7RQT6_9ACTN</name>
<evidence type="ECO:0000256" key="2">
    <source>
        <dbReference type="ARBA" id="ARBA00006162"/>
    </source>
</evidence>
<gene>
    <name evidence="9" type="primary">eccD</name>
    <name evidence="9" type="ORF">V1633_10240</name>
</gene>
<keyword evidence="3" id="KW-1003">Cell membrane</keyword>
<evidence type="ECO:0000259" key="8">
    <source>
        <dbReference type="Pfam" id="PF19053"/>
    </source>
</evidence>
<comment type="caution">
    <text evidence="9">The sequence shown here is derived from an EMBL/GenBank/DDBJ whole genome shotgun (WGS) entry which is preliminary data.</text>
</comment>
<keyword evidence="10" id="KW-1185">Reference proteome</keyword>
<feature type="transmembrane region" description="Helical" evidence="7">
    <location>
        <begin position="341"/>
        <end position="358"/>
    </location>
</feature>
<dbReference type="InterPro" id="IPR006707">
    <property type="entry name" value="T7SS_EccD"/>
</dbReference>
<dbReference type="NCBIfam" id="TIGR03920">
    <property type="entry name" value="T7SS_EccD"/>
    <property type="match status" value="1"/>
</dbReference>
<evidence type="ECO:0000256" key="1">
    <source>
        <dbReference type="ARBA" id="ARBA00004651"/>
    </source>
</evidence>
<feature type="transmembrane region" description="Helical" evidence="7">
    <location>
        <begin position="175"/>
        <end position="196"/>
    </location>
</feature>
<feature type="transmembrane region" description="Helical" evidence="7">
    <location>
        <begin position="370"/>
        <end position="389"/>
    </location>
</feature>
<feature type="transmembrane region" description="Helical" evidence="7">
    <location>
        <begin position="231"/>
        <end position="248"/>
    </location>
</feature>
<evidence type="ECO:0000256" key="4">
    <source>
        <dbReference type="ARBA" id="ARBA00022692"/>
    </source>
</evidence>
<feature type="domain" description="EccD-like transmembrane" evidence="8">
    <location>
        <begin position="120"/>
        <end position="460"/>
    </location>
</feature>
<proteinExistence type="inferred from homology"/>
<feature type="transmembrane region" description="Helical" evidence="7">
    <location>
        <begin position="202"/>
        <end position="224"/>
    </location>
</feature>
<evidence type="ECO:0000256" key="3">
    <source>
        <dbReference type="ARBA" id="ARBA00022475"/>
    </source>
</evidence>
<keyword evidence="6 7" id="KW-0472">Membrane</keyword>
<evidence type="ECO:0000256" key="6">
    <source>
        <dbReference type="ARBA" id="ARBA00023136"/>
    </source>
</evidence>
<reference evidence="9 10" key="1">
    <citation type="submission" date="2024-01" db="EMBL/GenBank/DDBJ databases">
        <title>Genome insights into Plantactinospora sonchi sp. nov.</title>
        <authorList>
            <person name="Wang L."/>
        </authorList>
    </citation>
    <scope>NUCLEOTIDE SEQUENCE [LARGE SCALE GENOMIC DNA]</scope>
    <source>
        <strain evidence="9 10">NEAU-QY2</strain>
    </source>
</reference>
<evidence type="ECO:0000313" key="10">
    <source>
        <dbReference type="Proteomes" id="UP001332243"/>
    </source>
</evidence>
<keyword evidence="4 7" id="KW-0812">Transmembrane</keyword>
<evidence type="ECO:0000256" key="7">
    <source>
        <dbReference type="SAM" id="Phobius"/>
    </source>
</evidence>
<feature type="transmembrane region" description="Helical" evidence="7">
    <location>
        <begin position="122"/>
        <end position="142"/>
    </location>
</feature>
<feature type="transmembrane region" description="Helical" evidence="7">
    <location>
        <begin position="437"/>
        <end position="457"/>
    </location>
</feature>
<evidence type="ECO:0000256" key="5">
    <source>
        <dbReference type="ARBA" id="ARBA00022989"/>
    </source>
</evidence>
<comment type="subcellular location">
    <subcellularLocation>
        <location evidence="1">Cell membrane</location>
        <topology evidence="1">Multi-pass membrane protein</topology>
    </subcellularLocation>
</comment>
<dbReference type="EMBL" id="JAZGQK010000007">
    <property type="protein sequence ID" value="MEE6258868.1"/>
    <property type="molecule type" value="Genomic_DNA"/>
</dbReference>
<feature type="transmembrane region" description="Helical" evidence="7">
    <location>
        <begin position="148"/>
        <end position="168"/>
    </location>
</feature>
<sequence length="462" mass="47497">MAQTARLGLTRIVLLSPQRRADLSVPRHLPLVTLLPTLLRHGGNGLADEGIAHHGWVLRRLDGRVLDSTRSLQASGVVDGETLLLSPQDQHWPEPAFDDLAEAVGQEARRAGATWSDRHTRLTGAVATALLLALGLLLVRWAGPPWTAAGVSSVGAAVLTLVGAIVVARLPQSEGVPLVLSIAGYGYAVLGSVLLVTGSPRVGQASLLVCCATLLLVGVLNLIALRAHPEVHLALATCGLLGGLGTMLSTVTTVPAVAAGTALVLLLASPWLPRIALHQAGMPVPNVPRPAAEVGPDEPIPPPGQIAVLVGRGDSVLTGLLWGICATLLGSVAVLAGTGDLVAWLLAATVVSVCALRTRAFIAVRHRLPLLSAAGLGVVALAFMTWMDVSSTDRARLVPVTLATALLAGAGVFVAGRTYAVRQASPQLGRVGDITEFVLISISAVLAAAVTGFFGYVRGLSG</sequence>